<name>A0A382CJ57_9ZZZZ</name>
<dbReference type="EMBL" id="UINC01034472">
    <property type="protein sequence ID" value="SVB25363.1"/>
    <property type="molecule type" value="Genomic_DNA"/>
</dbReference>
<dbReference type="AlphaFoldDB" id="A0A382CJ57"/>
<evidence type="ECO:0000313" key="1">
    <source>
        <dbReference type="EMBL" id="SVB25363.1"/>
    </source>
</evidence>
<accession>A0A382CJ57</accession>
<sequence>MATQETIFMKEIEVNGSFAHPDIDSPKSVTNSASRLSVNGTSTATKIHKYPLFVDRGKQGSALEETARECIRFTVVKQGGVTFKNGDLENSRQAALKSEISKRTNTIEGFNAKISGITNLLSSGKISQKEQLELQESAANAFQTAKEERAELLVDEDNLGIVPIGVELFKTGIKRARQPETDLEHCFLYMPPSVV</sequence>
<feature type="non-terminal residue" evidence="1">
    <location>
        <position position="195"/>
    </location>
</feature>
<proteinExistence type="predicted"/>
<protein>
    <submittedName>
        <fullName evidence="1">Uncharacterized protein</fullName>
    </submittedName>
</protein>
<reference evidence="1" key="1">
    <citation type="submission" date="2018-05" db="EMBL/GenBank/DDBJ databases">
        <authorList>
            <person name="Lanie J.A."/>
            <person name="Ng W.-L."/>
            <person name="Kazmierczak K.M."/>
            <person name="Andrzejewski T.M."/>
            <person name="Davidsen T.M."/>
            <person name="Wayne K.J."/>
            <person name="Tettelin H."/>
            <person name="Glass J.I."/>
            <person name="Rusch D."/>
            <person name="Podicherti R."/>
            <person name="Tsui H.-C.T."/>
            <person name="Winkler M.E."/>
        </authorList>
    </citation>
    <scope>NUCLEOTIDE SEQUENCE</scope>
</reference>
<organism evidence="1">
    <name type="scientific">marine metagenome</name>
    <dbReference type="NCBI Taxonomy" id="408172"/>
    <lineage>
        <taxon>unclassified sequences</taxon>
        <taxon>metagenomes</taxon>
        <taxon>ecological metagenomes</taxon>
    </lineage>
</organism>
<gene>
    <name evidence="1" type="ORF">METZ01_LOCUS178217</name>
</gene>